<feature type="region of interest" description="Disordered" evidence="1">
    <location>
        <begin position="397"/>
        <end position="464"/>
    </location>
</feature>
<evidence type="ECO:0000256" key="1">
    <source>
        <dbReference type="SAM" id="MobiDB-lite"/>
    </source>
</evidence>
<protein>
    <submittedName>
        <fullName evidence="2">Uncharacterized protein</fullName>
    </submittedName>
</protein>
<dbReference type="OrthoDB" id="49088at2759"/>
<dbReference type="Proteomes" id="UP000198406">
    <property type="component" value="Unassembled WGS sequence"/>
</dbReference>
<proteinExistence type="predicted"/>
<accession>A0A1Z5JM95</accession>
<dbReference type="AlphaFoldDB" id="A0A1Z5JM95"/>
<sequence>MKTLSQTDRISIIRLIVVETHMLAIGIDQSPTAESGRDAYKKARTECISAIKGVMDEIEINGSPTSSTGQLVQYSLSLMDGSISSYKALSCKIFRENLGVHNLRRQIGFDLPETPDGTQCRMYFDIFFQIFPYKLGSQEAKTLVEDLHRLSLSTLEIIQLVPVSCVDASLLYGVPFSVNPVLEQNFDRNEETECLTTVFFRYLQERDLSILLRASPSTGQPAGIDRPNDVQNFLLMPQEFPEAMNTPPRSGLLFHYAEANQLISEAVQMNLNRNLDTDMGIQYTEYIESAMSTLDCKPFNPLISEIEKVSNENDASIGLDTGVHSKMLASFHNLVAFHSTGSQIQTSFAETDQMDEKHYPTAALSVKERDKSQKINKRMQATRPPFNSPPFTCLVADHPMENENSPPTSEVADQPMKSDNSPPSTNQVADHPMESDSEQNCFWNENHEENSDIEYVEPTFEYDV</sequence>
<evidence type="ECO:0000313" key="3">
    <source>
        <dbReference type="Proteomes" id="UP000198406"/>
    </source>
</evidence>
<gene>
    <name evidence="2" type="ORF">FisN_12Lh177</name>
</gene>
<name>A0A1Z5JM95_FISSO</name>
<organism evidence="2 3">
    <name type="scientific">Fistulifera solaris</name>
    <name type="common">Oleaginous diatom</name>
    <dbReference type="NCBI Taxonomy" id="1519565"/>
    <lineage>
        <taxon>Eukaryota</taxon>
        <taxon>Sar</taxon>
        <taxon>Stramenopiles</taxon>
        <taxon>Ochrophyta</taxon>
        <taxon>Bacillariophyta</taxon>
        <taxon>Bacillariophyceae</taxon>
        <taxon>Bacillariophycidae</taxon>
        <taxon>Naviculales</taxon>
        <taxon>Naviculaceae</taxon>
        <taxon>Fistulifera</taxon>
    </lineage>
</organism>
<feature type="compositionally biased region" description="Polar residues" evidence="1">
    <location>
        <begin position="417"/>
        <end position="428"/>
    </location>
</feature>
<feature type="compositionally biased region" description="Acidic residues" evidence="1">
    <location>
        <begin position="451"/>
        <end position="464"/>
    </location>
</feature>
<keyword evidence="3" id="KW-1185">Reference proteome</keyword>
<comment type="caution">
    <text evidence="2">The sequence shown here is derived from an EMBL/GenBank/DDBJ whole genome shotgun (WGS) entry which is preliminary data.</text>
</comment>
<dbReference type="InParanoid" id="A0A1Z5JM95"/>
<reference evidence="2 3" key="1">
    <citation type="journal article" date="2015" name="Plant Cell">
        <title>Oil accumulation by the oleaginous diatom Fistulifera solaris as revealed by the genome and transcriptome.</title>
        <authorList>
            <person name="Tanaka T."/>
            <person name="Maeda Y."/>
            <person name="Veluchamy A."/>
            <person name="Tanaka M."/>
            <person name="Abida H."/>
            <person name="Marechal E."/>
            <person name="Bowler C."/>
            <person name="Muto M."/>
            <person name="Sunaga Y."/>
            <person name="Tanaka M."/>
            <person name="Yoshino T."/>
            <person name="Taniguchi T."/>
            <person name="Fukuda Y."/>
            <person name="Nemoto M."/>
            <person name="Matsumoto M."/>
            <person name="Wong P.S."/>
            <person name="Aburatani S."/>
            <person name="Fujibuchi W."/>
        </authorList>
    </citation>
    <scope>NUCLEOTIDE SEQUENCE [LARGE SCALE GENOMIC DNA]</scope>
    <source>
        <strain evidence="2 3">JPCC DA0580</strain>
    </source>
</reference>
<evidence type="ECO:0000313" key="2">
    <source>
        <dbReference type="EMBL" id="GAX15127.1"/>
    </source>
</evidence>
<dbReference type="EMBL" id="BDSP01000087">
    <property type="protein sequence ID" value="GAX15127.1"/>
    <property type="molecule type" value="Genomic_DNA"/>
</dbReference>